<dbReference type="OrthoDB" id="9155693at2"/>
<accession>A0A1G6QVK8</accession>
<keyword evidence="3" id="KW-1185">Reference proteome</keyword>
<reference evidence="3" key="1">
    <citation type="submission" date="2016-10" db="EMBL/GenBank/DDBJ databases">
        <authorList>
            <person name="Varghese N."/>
            <person name="Submissions S."/>
        </authorList>
    </citation>
    <scope>NUCLEOTIDE SEQUENCE [LARGE SCALE GENOMIC DNA]</scope>
    <source>
        <strain evidence="3">DSM 8415</strain>
    </source>
</reference>
<feature type="coiled-coil region" evidence="1">
    <location>
        <begin position="50"/>
        <end position="84"/>
    </location>
</feature>
<dbReference type="RefSeq" id="WP_092129569.1">
    <property type="nucleotide sequence ID" value="NZ_FMYU01000013.1"/>
</dbReference>
<dbReference type="AlphaFoldDB" id="A0A1G6QVK8"/>
<protein>
    <submittedName>
        <fullName evidence="2">Uncharacterized protein</fullName>
    </submittedName>
</protein>
<evidence type="ECO:0000256" key="1">
    <source>
        <dbReference type="SAM" id="Coils"/>
    </source>
</evidence>
<dbReference type="Proteomes" id="UP000199411">
    <property type="component" value="Unassembled WGS sequence"/>
</dbReference>
<name>A0A1G6QVK8_9BACT</name>
<gene>
    <name evidence="2" type="ORF">SAMN05660835_01668</name>
</gene>
<organism evidence="2 3">
    <name type="scientific">Desulfurella multipotens</name>
    <dbReference type="NCBI Taxonomy" id="79269"/>
    <lineage>
        <taxon>Bacteria</taxon>
        <taxon>Pseudomonadati</taxon>
        <taxon>Campylobacterota</taxon>
        <taxon>Desulfurellia</taxon>
        <taxon>Desulfurellales</taxon>
        <taxon>Desulfurellaceae</taxon>
        <taxon>Desulfurella</taxon>
    </lineage>
</organism>
<sequence>MYQTPKISVSWGEVFDKITILQIKLERIKDEQKLKNIKFELDELLKATEVLQLQESLTNDIKELKKVNEELWDIEDAIRQLEKKKQFDSRFIELARNVYIKNDLRYSIKRRINDRLNSTIKEEKSYTDYK</sequence>
<dbReference type="InterPro" id="IPR046163">
    <property type="entry name" value="DUF6165"/>
</dbReference>
<evidence type="ECO:0000313" key="2">
    <source>
        <dbReference type="EMBL" id="SDC96263.1"/>
    </source>
</evidence>
<keyword evidence="1" id="KW-0175">Coiled coil</keyword>
<dbReference type="Pfam" id="PF19662">
    <property type="entry name" value="DUF6165"/>
    <property type="match status" value="1"/>
</dbReference>
<proteinExistence type="predicted"/>
<dbReference type="EMBL" id="FMYU01000013">
    <property type="protein sequence ID" value="SDC96263.1"/>
    <property type="molecule type" value="Genomic_DNA"/>
</dbReference>
<evidence type="ECO:0000313" key="3">
    <source>
        <dbReference type="Proteomes" id="UP000199411"/>
    </source>
</evidence>